<name>A0A1J1I524_9DIPT</name>
<organism evidence="2 3">
    <name type="scientific">Clunio marinus</name>
    <dbReference type="NCBI Taxonomy" id="568069"/>
    <lineage>
        <taxon>Eukaryota</taxon>
        <taxon>Metazoa</taxon>
        <taxon>Ecdysozoa</taxon>
        <taxon>Arthropoda</taxon>
        <taxon>Hexapoda</taxon>
        <taxon>Insecta</taxon>
        <taxon>Pterygota</taxon>
        <taxon>Neoptera</taxon>
        <taxon>Endopterygota</taxon>
        <taxon>Diptera</taxon>
        <taxon>Nematocera</taxon>
        <taxon>Chironomoidea</taxon>
        <taxon>Chironomidae</taxon>
        <taxon>Clunio</taxon>
    </lineage>
</organism>
<feature type="chain" id="PRO_5012294821" evidence="1">
    <location>
        <begin position="27"/>
        <end position="65"/>
    </location>
</feature>
<reference evidence="2 3" key="1">
    <citation type="submission" date="2015-04" db="EMBL/GenBank/DDBJ databases">
        <authorList>
            <person name="Syromyatnikov M.Y."/>
            <person name="Popov V.N."/>
        </authorList>
    </citation>
    <scope>NUCLEOTIDE SEQUENCE [LARGE SCALE GENOMIC DNA]</scope>
</reference>
<dbReference type="AlphaFoldDB" id="A0A1J1I524"/>
<feature type="signal peptide" evidence="1">
    <location>
        <begin position="1"/>
        <end position="26"/>
    </location>
</feature>
<gene>
    <name evidence="2" type="ORF">CLUMA_CG008811</name>
</gene>
<accession>A0A1J1I524</accession>
<dbReference type="Proteomes" id="UP000183832">
    <property type="component" value="Unassembled WGS sequence"/>
</dbReference>
<proteinExistence type="predicted"/>
<protein>
    <submittedName>
        <fullName evidence="2">CLUMA_CG008811, isoform A</fullName>
    </submittedName>
</protein>
<evidence type="ECO:0000256" key="1">
    <source>
        <dbReference type="SAM" id="SignalP"/>
    </source>
</evidence>
<evidence type="ECO:0000313" key="3">
    <source>
        <dbReference type="Proteomes" id="UP000183832"/>
    </source>
</evidence>
<evidence type="ECO:0000313" key="2">
    <source>
        <dbReference type="EMBL" id="CRK95439.1"/>
    </source>
</evidence>
<keyword evidence="3" id="KW-1185">Reference proteome</keyword>
<dbReference type="EMBL" id="CVRI01000041">
    <property type="protein sequence ID" value="CRK95439.1"/>
    <property type="molecule type" value="Genomic_DNA"/>
</dbReference>
<sequence length="65" mass="7089">MITNRQSIIAVLTKVCCLMILSTANTASLSSVSKQTEECSTSVQEKLFRLGEGFNEQTKHQALVA</sequence>
<keyword evidence="1" id="KW-0732">Signal</keyword>